<dbReference type="RefSeq" id="WP_091290075.1">
    <property type="nucleotide sequence ID" value="NZ_FNON01000003.1"/>
</dbReference>
<gene>
    <name evidence="2" type="ORF">SAMN05421504_103909</name>
</gene>
<dbReference type="Proteomes" id="UP000199515">
    <property type="component" value="Unassembled WGS sequence"/>
</dbReference>
<dbReference type="OrthoDB" id="3482365at2"/>
<dbReference type="STRING" id="589385.SAMN05421504_103909"/>
<evidence type="ECO:0000313" key="3">
    <source>
        <dbReference type="Proteomes" id="UP000199515"/>
    </source>
</evidence>
<dbReference type="EMBL" id="FNON01000003">
    <property type="protein sequence ID" value="SDX80389.1"/>
    <property type="molecule type" value="Genomic_DNA"/>
</dbReference>
<sequence length="127" mass="13398">MNLLRKITLGTAALAALSLGVPGPANATASAADVMTAPCGTSGATNAYGKGRKDMTVRAEPKLATNPCGSVWWLTDFARPVHCWKYGQDVDGSVLWYRVRSDTGQWGYVPGGAWELVGPHGHVPRCG</sequence>
<accession>A0A1H3ER03</accession>
<feature type="chain" id="PRO_5011592776" description="SH3 domain-containing protein" evidence="1">
    <location>
        <begin position="28"/>
        <end position="127"/>
    </location>
</feature>
<evidence type="ECO:0000256" key="1">
    <source>
        <dbReference type="SAM" id="SignalP"/>
    </source>
</evidence>
<reference evidence="2 3" key="1">
    <citation type="submission" date="2016-10" db="EMBL/GenBank/DDBJ databases">
        <authorList>
            <person name="de Groot N.N."/>
        </authorList>
    </citation>
    <scope>NUCLEOTIDE SEQUENCE [LARGE SCALE GENOMIC DNA]</scope>
    <source>
        <strain evidence="2 3">CPCC 202699</strain>
    </source>
</reference>
<name>A0A1H3ER03_9PSEU</name>
<keyword evidence="3" id="KW-1185">Reference proteome</keyword>
<feature type="signal peptide" evidence="1">
    <location>
        <begin position="1"/>
        <end position="27"/>
    </location>
</feature>
<proteinExistence type="predicted"/>
<organism evidence="2 3">
    <name type="scientific">Amycolatopsis xylanica</name>
    <dbReference type="NCBI Taxonomy" id="589385"/>
    <lineage>
        <taxon>Bacteria</taxon>
        <taxon>Bacillati</taxon>
        <taxon>Actinomycetota</taxon>
        <taxon>Actinomycetes</taxon>
        <taxon>Pseudonocardiales</taxon>
        <taxon>Pseudonocardiaceae</taxon>
        <taxon>Amycolatopsis</taxon>
    </lineage>
</organism>
<keyword evidence="1" id="KW-0732">Signal</keyword>
<protein>
    <recommendedName>
        <fullName evidence="4">SH3 domain-containing protein</fullName>
    </recommendedName>
</protein>
<evidence type="ECO:0000313" key="2">
    <source>
        <dbReference type="EMBL" id="SDX80389.1"/>
    </source>
</evidence>
<evidence type="ECO:0008006" key="4">
    <source>
        <dbReference type="Google" id="ProtNLM"/>
    </source>
</evidence>
<dbReference type="AlphaFoldDB" id="A0A1H3ER03"/>